<dbReference type="PROSITE" id="PS50082">
    <property type="entry name" value="WD_REPEATS_2"/>
    <property type="match status" value="3"/>
</dbReference>
<dbReference type="InterPro" id="IPR015943">
    <property type="entry name" value="WD40/YVTN_repeat-like_dom_sf"/>
</dbReference>
<keyword evidence="1 3" id="KW-0853">WD repeat</keyword>
<name>A0A024GEK0_9STRA</name>
<sequence length="783" mass="88135">MCIYDFDNDEILFYIINFLRAYGFSRSASVLMEESGVDPFWMCGVSHEMTMLRDSVLAGKYDVALEFVQCLRGNLSGQEIESASRMVDNEKRMEYIHAVNVTKDIGEYQPMCERKRFDVLRAREELTDEAPLQYVECPGPIEEYSTQNSYAKARYSSAYSPYKRRLSCYERLVALFRPEITPSDAEYVYKMMPKLELACLVDEALEHRGSNDKASRIAASKSLRIAPINSLSLAMKATQEPPYTNVLDPRQPHSASTSLTHSQAWNSFAKPLKHHPLVMSIQFDSRWDDVDTMNENIDDVPMVGTADTSIQTVPWSLESVDAAIQTSMVKVHTATCQTENFSSDVILQTDLEPVIDTCDESMQTSWVDEHPVDVTIATYETATQMSPRNSYSGYNNIATQCDFNAALIEGNTQHDESNTCSQSPNKAETATNPIRDQEPLTLTYDRLGIDEIVQAHVVAQVKEAHAVRAMDISTARAEAMIGTNARTLRIFDLATIPLSRFGDYEEKKVLPLLPVILEKYRHHSLPIYSVAYNHFANDLWIASGSVDSPIRLVNLQKQDDIQISGHQGKVRCLAFARPHLLCGTASRDFVIRCWNFECQPQACYQRFDGHVGEIVAMQFPSPICQSTCSQSAISTHFLTASMDKTIRNWDFRTSKCTQLVASTRSVAYALSSNPQASQILASAHQDGSICLWDLRMARRALQSVLHHRDECRCISWSLDGNWLVSGSFDETVCLFSTSKTTPLLTPVASFRQHTGKVLQVQWNSHMPSFVTSGADHCVKLWTF</sequence>
<dbReference type="SMART" id="SM00667">
    <property type="entry name" value="LisH"/>
    <property type="match status" value="1"/>
</dbReference>
<dbReference type="InterPro" id="IPR040067">
    <property type="entry name" value="WDR47"/>
</dbReference>
<dbReference type="EMBL" id="CAIX01000082">
    <property type="protein sequence ID" value="CCI44915.1"/>
    <property type="molecule type" value="Genomic_DNA"/>
</dbReference>
<dbReference type="SMART" id="SM00320">
    <property type="entry name" value="WD40"/>
    <property type="match status" value="7"/>
</dbReference>
<dbReference type="CDD" id="cd00200">
    <property type="entry name" value="WD40"/>
    <property type="match status" value="1"/>
</dbReference>
<dbReference type="Proteomes" id="UP000053237">
    <property type="component" value="Unassembled WGS sequence"/>
</dbReference>
<gene>
    <name evidence="5" type="ORF">BN9_057390</name>
</gene>
<accession>A0A024GEK0</accession>
<dbReference type="PROSITE" id="PS50896">
    <property type="entry name" value="LISH"/>
    <property type="match status" value="1"/>
</dbReference>
<dbReference type="InterPro" id="IPR036322">
    <property type="entry name" value="WD40_repeat_dom_sf"/>
</dbReference>
<organism evidence="5 6">
    <name type="scientific">Albugo candida</name>
    <dbReference type="NCBI Taxonomy" id="65357"/>
    <lineage>
        <taxon>Eukaryota</taxon>
        <taxon>Sar</taxon>
        <taxon>Stramenopiles</taxon>
        <taxon>Oomycota</taxon>
        <taxon>Peronosporomycetes</taxon>
        <taxon>Albuginales</taxon>
        <taxon>Albuginaceae</taxon>
        <taxon>Albugo</taxon>
    </lineage>
</organism>
<feature type="compositionally biased region" description="Polar residues" evidence="4">
    <location>
        <begin position="418"/>
        <end position="433"/>
    </location>
</feature>
<reference evidence="5 6" key="1">
    <citation type="submission" date="2012-05" db="EMBL/GenBank/DDBJ databases">
        <title>Recombination and specialization in a pathogen metapopulation.</title>
        <authorList>
            <person name="Gardiner A."/>
            <person name="Kemen E."/>
            <person name="Schultz-Larsen T."/>
            <person name="MacLean D."/>
            <person name="Van Oosterhout C."/>
            <person name="Jones J.D.G."/>
        </authorList>
    </citation>
    <scope>NUCLEOTIDE SEQUENCE [LARGE SCALE GENOMIC DNA]</scope>
    <source>
        <strain evidence="5 6">Ac Nc2</strain>
    </source>
</reference>
<evidence type="ECO:0000313" key="6">
    <source>
        <dbReference type="Proteomes" id="UP000053237"/>
    </source>
</evidence>
<evidence type="ECO:0000313" key="5">
    <source>
        <dbReference type="EMBL" id="CCI44915.1"/>
    </source>
</evidence>
<feature type="region of interest" description="Disordered" evidence="4">
    <location>
        <begin position="414"/>
        <end position="433"/>
    </location>
</feature>
<dbReference type="PROSITE" id="PS00678">
    <property type="entry name" value="WD_REPEATS_1"/>
    <property type="match status" value="1"/>
</dbReference>
<dbReference type="AlphaFoldDB" id="A0A024GEK0"/>
<dbReference type="InterPro" id="IPR019775">
    <property type="entry name" value="WD40_repeat_CS"/>
</dbReference>
<keyword evidence="2" id="KW-0677">Repeat</keyword>
<dbReference type="PANTHER" id="PTHR19863">
    <property type="entry name" value="NEMITIN (NEURONAL ENRICHED MAP INTERACTING PROTEIN) HOMOLOG"/>
    <property type="match status" value="1"/>
</dbReference>
<dbReference type="PANTHER" id="PTHR19863:SF5">
    <property type="entry name" value="WD REPEAT-CONTAINING PROTEIN 47"/>
    <property type="match status" value="1"/>
</dbReference>
<protein>
    <recommendedName>
        <fullName evidence="7">LisH domain-containing protein</fullName>
    </recommendedName>
</protein>
<keyword evidence="6" id="KW-1185">Reference proteome</keyword>
<dbReference type="InParanoid" id="A0A024GEK0"/>
<dbReference type="SUPFAM" id="SSF50978">
    <property type="entry name" value="WD40 repeat-like"/>
    <property type="match status" value="1"/>
</dbReference>
<evidence type="ECO:0008006" key="7">
    <source>
        <dbReference type="Google" id="ProtNLM"/>
    </source>
</evidence>
<evidence type="ECO:0000256" key="2">
    <source>
        <dbReference type="ARBA" id="ARBA00022737"/>
    </source>
</evidence>
<dbReference type="OrthoDB" id="187712at2759"/>
<dbReference type="Gene3D" id="2.130.10.10">
    <property type="entry name" value="YVTN repeat-like/Quinoprotein amine dehydrogenase"/>
    <property type="match status" value="2"/>
</dbReference>
<evidence type="ECO:0000256" key="1">
    <source>
        <dbReference type="ARBA" id="ARBA00022574"/>
    </source>
</evidence>
<feature type="repeat" description="WD" evidence="3">
    <location>
        <begin position="750"/>
        <end position="783"/>
    </location>
</feature>
<proteinExistence type="predicted"/>
<comment type="caution">
    <text evidence="5">The sequence shown here is derived from an EMBL/GenBank/DDBJ whole genome shotgun (WGS) entry which is preliminary data.</text>
</comment>
<dbReference type="InterPro" id="IPR001680">
    <property type="entry name" value="WD40_rpt"/>
</dbReference>
<feature type="repeat" description="WD" evidence="3">
    <location>
        <begin position="637"/>
        <end position="659"/>
    </location>
</feature>
<dbReference type="InterPro" id="IPR006594">
    <property type="entry name" value="LisH"/>
</dbReference>
<feature type="repeat" description="WD" evidence="3">
    <location>
        <begin position="563"/>
        <end position="597"/>
    </location>
</feature>
<evidence type="ECO:0000256" key="3">
    <source>
        <dbReference type="PROSITE-ProRule" id="PRU00221"/>
    </source>
</evidence>
<dbReference type="Pfam" id="PF00400">
    <property type="entry name" value="WD40"/>
    <property type="match status" value="4"/>
</dbReference>
<dbReference type="PROSITE" id="PS50294">
    <property type="entry name" value="WD_REPEATS_REGION"/>
    <property type="match status" value="1"/>
</dbReference>
<evidence type="ECO:0000256" key="4">
    <source>
        <dbReference type="SAM" id="MobiDB-lite"/>
    </source>
</evidence>